<evidence type="ECO:0000259" key="3">
    <source>
        <dbReference type="PROSITE" id="PS50102"/>
    </source>
</evidence>
<feature type="domain" description="Reverse transcriptase" evidence="4">
    <location>
        <begin position="977"/>
        <end position="1254"/>
    </location>
</feature>
<dbReference type="PANTHER" id="PTHR33116:SF78">
    <property type="entry name" value="OS12G0587133 PROTEIN"/>
    <property type="match status" value="1"/>
</dbReference>
<evidence type="ECO:0000313" key="6">
    <source>
        <dbReference type="Proteomes" id="UP001151760"/>
    </source>
</evidence>
<keyword evidence="5" id="KW-0808">Transferase</keyword>
<dbReference type="InterPro" id="IPR005135">
    <property type="entry name" value="Endo/exonuclease/phosphatase"/>
</dbReference>
<dbReference type="Gene3D" id="3.30.70.330">
    <property type="match status" value="1"/>
</dbReference>
<dbReference type="PROSITE" id="PS50878">
    <property type="entry name" value="RT_POL"/>
    <property type="match status" value="1"/>
</dbReference>
<evidence type="ECO:0000256" key="2">
    <source>
        <dbReference type="SAM" id="MobiDB-lite"/>
    </source>
</evidence>
<proteinExistence type="predicted"/>
<reference evidence="5" key="2">
    <citation type="submission" date="2022-01" db="EMBL/GenBank/DDBJ databases">
        <authorList>
            <person name="Yamashiro T."/>
            <person name="Shiraishi A."/>
            <person name="Satake H."/>
            <person name="Nakayama K."/>
        </authorList>
    </citation>
    <scope>NUCLEOTIDE SEQUENCE</scope>
</reference>
<dbReference type="EMBL" id="BQNB010009442">
    <property type="protein sequence ID" value="GJS63589.1"/>
    <property type="molecule type" value="Genomic_DNA"/>
</dbReference>
<feature type="domain" description="RRM" evidence="3">
    <location>
        <begin position="44"/>
        <end position="121"/>
    </location>
</feature>
<dbReference type="InterPro" id="IPR000477">
    <property type="entry name" value="RT_dom"/>
</dbReference>
<dbReference type="SUPFAM" id="SSF54928">
    <property type="entry name" value="RNA-binding domain, RBD"/>
    <property type="match status" value="1"/>
</dbReference>
<organism evidence="5 6">
    <name type="scientific">Tanacetum coccineum</name>
    <dbReference type="NCBI Taxonomy" id="301880"/>
    <lineage>
        <taxon>Eukaryota</taxon>
        <taxon>Viridiplantae</taxon>
        <taxon>Streptophyta</taxon>
        <taxon>Embryophyta</taxon>
        <taxon>Tracheophyta</taxon>
        <taxon>Spermatophyta</taxon>
        <taxon>Magnoliopsida</taxon>
        <taxon>eudicotyledons</taxon>
        <taxon>Gunneridae</taxon>
        <taxon>Pentapetalae</taxon>
        <taxon>asterids</taxon>
        <taxon>campanulids</taxon>
        <taxon>Asterales</taxon>
        <taxon>Asteraceae</taxon>
        <taxon>Asteroideae</taxon>
        <taxon>Anthemideae</taxon>
        <taxon>Anthemidinae</taxon>
        <taxon>Tanacetum</taxon>
    </lineage>
</organism>
<keyword evidence="1" id="KW-0694">RNA-binding</keyword>
<dbReference type="Gene3D" id="3.60.10.10">
    <property type="entry name" value="Endonuclease/exonuclease/phosphatase"/>
    <property type="match status" value="1"/>
</dbReference>
<reference evidence="5" key="1">
    <citation type="journal article" date="2022" name="Int. J. Mol. Sci.">
        <title>Draft Genome of Tanacetum Coccineum: Genomic Comparison of Closely Related Tanacetum-Family Plants.</title>
        <authorList>
            <person name="Yamashiro T."/>
            <person name="Shiraishi A."/>
            <person name="Nakayama K."/>
            <person name="Satake H."/>
        </authorList>
    </citation>
    <scope>NUCLEOTIDE SEQUENCE</scope>
</reference>
<dbReference type="SUPFAM" id="SSF56672">
    <property type="entry name" value="DNA/RNA polymerases"/>
    <property type="match status" value="1"/>
</dbReference>
<feature type="compositionally biased region" description="Basic and acidic residues" evidence="2">
    <location>
        <begin position="364"/>
        <end position="375"/>
    </location>
</feature>
<feature type="compositionally biased region" description="Basic and acidic residues" evidence="2">
    <location>
        <begin position="386"/>
        <end position="416"/>
    </location>
</feature>
<protein>
    <submittedName>
        <fullName evidence="5">RNA-directed DNA polymerase, eukaryota, reverse transcriptase zinc-binding domain protein</fullName>
    </submittedName>
</protein>
<dbReference type="GO" id="GO:0003964">
    <property type="term" value="F:RNA-directed DNA polymerase activity"/>
    <property type="evidence" value="ECO:0007669"/>
    <property type="project" value="UniProtKB-KW"/>
</dbReference>
<dbReference type="InterPro" id="IPR012677">
    <property type="entry name" value="Nucleotide-bd_a/b_plait_sf"/>
</dbReference>
<dbReference type="PANTHER" id="PTHR33116">
    <property type="entry name" value="REVERSE TRANSCRIPTASE ZINC-BINDING DOMAIN-CONTAINING PROTEIN-RELATED-RELATED"/>
    <property type="match status" value="1"/>
</dbReference>
<evidence type="ECO:0000256" key="1">
    <source>
        <dbReference type="PROSITE-ProRule" id="PRU00176"/>
    </source>
</evidence>
<evidence type="ECO:0000259" key="4">
    <source>
        <dbReference type="PROSITE" id="PS50878"/>
    </source>
</evidence>
<dbReference type="Pfam" id="PF00078">
    <property type="entry name" value="RVT_1"/>
    <property type="match status" value="1"/>
</dbReference>
<dbReference type="InterPro" id="IPR036691">
    <property type="entry name" value="Endo/exonu/phosph_ase_sf"/>
</dbReference>
<comment type="caution">
    <text evidence="5">The sequence shown here is derived from an EMBL/GenBank/DDBJ whole genome shotgun (WGS) entry which is preliminary data.</text>
</comment>
<accession>A0ABQ4XE75</accession>
<dbReference type="CDD" id="cd01650">
    <property type="entry name" value="RT_nLTR_like"/>
    <property type="match status" value="1"/>
</dbReference>
<keyword evidence="6" id="KW-1185">Reference proteome</keyword>
<feature type="region of interest" description="Disordered" evidence="2">
    <location>
        <begin position="430"/>
        <end position="449"/>
    </location>
</feature>
<dbReference type="SUPFAM" id="SSF56219">
    <property type="entry name" value="DNase I-like"/>
    <property type="match status" value="1"/>
</dbReference>
<dbReference type="Pfam" id="PF13966">
    <property type="entry name" value="zf-RVT"/>
    <property type="match status" value="1"/>
</dbReference>
<dbReference type="SMART" id="SM00360">
    <property type="entry name" value="RRM"/>
    <property type="match status" value="1"/>
</dbReference>
<dbReference type="InterPro" id="IPR043502">
    <property type="entry name" value="DNA/RNA_pol_sf"/>
</dbReference>
<dbReference type="Pfam" id="PF14529">
    <property type="entry name" value="Exo_endo_phos_2"/>
    <property type="match status" value="1"/>
</dbReference>
<feature type="compositionally biased region" description="Acidic residues" evidence="2">
    <location>
        <begin position="352"/>
        <end position="363"/>
    </location>
</feature>
<dbReference type="Proteomes" id="UP001151760">
    <property type="component" value="Unassembled WGS sequence"/>
</dbReference>
<sequence>MRRFEAGRDYLLGMYCGIESLIIIRGWQRLPSGTNEDDVAKISTSVFITNFPESCSAKELFQSCKQYDHVVDTFIPTKRSKNGRRFGFVRFINVFNEERLVNNLCTVWIDHFKLHANIARFHRPPLKEKNVIPKKDGGGKSSNSYVFKEHSGFNGGGNSYVHVVKGQNKSGIRESEVPPALVLNDECLLSKDLSKSLLGRVKQFVSLANLRKAVSNEGFVDIKIQYMGELWVLLEFGSEDSMKLFQDNVSIGSWFSQLKQATMEFTNEGRIAWVEVEGIPFKLWTDNTFKRIATKWGELLDIDDQEEMCFHSKRLCIYTKTEKNIFEEFKIIFRGKTSWIRAKETPGWVPDFMEENDDEEQSDVDSKEGEFKVHDTGIYGGDSDVEEARETLFEKSGKKENNLDEEHKDKQEKNSEDPFNIYKLLKKKKDTTENEINSEQTMKYPPGFTPKEGSEEIGMYAEESKSVNFVNLSDHKAEEANKDGHGNCVNKNSKEDVSSSVCSGHFKKSGVPRTGGSILNLMDELVKVGQVMGYKMDGCLAQKAKKDWVKELCVKNKVNFMALQETKMENMELFSVKMCWGNFAFDYVHSDSVGNSGGILCVWDPNSFRKRNATVNDYFVMIRGVWCLTGNDLLIIAVYAPHDCRDKQMLWDYLTYEIGKWKGEVVIMGDFNEVRYKSDRFGSVFNVQGANVFNSFITNAGLEEVPLGGSAFTWCHKSASKMSKLDRFLVSENLIYSCPNINAITLERYLSDHRPILLREASFDYGPTPFRYFHYWNEMEGFNKVVEDAWREGPCDKTNAMLNMMMKLKFLKAKIREWNKSNMLSVKNVKAKYKEERLWRRLLIEVMVKWSIEGDENTSFFHGVLNKKRSILNIRGIMVDGNWIESPKAVKGEFFQHFSSRFDKPDASRATINMRYPKTLTYDQQNELESEVSNVEIKRAVWDCGTDKSPGPDGFTFGFYRRFWKIIENDVYDAVKYFFTYGNIPKGCNSSFIALIPKIPDANMVKDFRPISLIGSLYKIIAKILANRLVGVLGDIVNEVQSAFIAERQILDGPFILNEILQWSKTKKKQSLIFKVDFEKAYDSVRWDFLDDILKKFGFGEKWCKWIQSCLRSSRGSILINGSPTEEFQFYKGLKQGDPLSPFLFILIMESLHLSFQRVVDNGMFNGIKLSSSLSISHLFYADDAVFMGQWCDGNISTLIHVLECFYRASGLRINMSKSKILGVNVDSDKVKGAASKLGCLILKTPFTYLGSKVGGSMSRVHAWNEVIDRVKNRLSKWKMKTLSIGGRLTLLKSVLGSIPIFHMSIYRAPLSVLRTLESIRSKFFKGHDINSNKASWVNWKKVLASKEKGGLGVSSLFALNRGLMFKWIWRFYTQNTLLWVRVVKAIHGDDGNVGGHVKSGAKSCWLDIVRETHALKTKGINLLDCMHVKLGNGDKTVFWEDIWIDGKTLKNRFPRIYSLESCKLITVGAKLAQPSLEYSFRRNPRGGVEQDQFNELSALVHDVSLIPMSDRWKWDLESSGDFSVASVRKIIDDKSLSDVDSKTRWIKYVPIKVNVHAWKVKTDSLPTRFNVSRRGIDIDSIMCAICDNGVETSRHLFFYCCMVRQIVRKITRWWDVPYVEVESYEDWYNWLVYLRISSMHKQMFEGIDVMRRLVAVMREWNGDVLGVAVRQRRDEERRMAVVTQNTNNTTIRLILLAEKLTGSNFTNWYRNLRIVLKYEKKIKFVKQPTRPAPNPETADPNTIDKYYETVNLE</sequence>
<dbReference type="InterPro" id="IPR000504">
    <property type="entry name" value="RRM_dom"/>
</dbReference>
<dbReference type="Pfam" id="PF00076">
    <property type="entry name" value="RRM_1"/>
    <property type="match status" value="1"/>
</dbReference>
<dbReference type="CDD" id="cd00590">
    <property type="entry name" value="RRM_SF"/>
    <property type="match status" value="1"/>
</dbReference>
<keyword evidence="5" id="KW-0548">Nucleotidyltransferase</keyword>
<gene>
    <name evidence="5" type="ORF">Tco_0678153</name>
</gene>
<keyword evidence="5" id="KW-0695">RNA-directed DNA polymerase</keyword>
<name>A0ABQ4XE75_9ASTR</name>
<dbReference type="InterPro" id="IPR026960">
    <property type="entry name" value="RVT-Znf"/>
</dbReference>
<dbReference type="InterPro" id="IPR035979">
    <property type="entry name" value="RBD_domain_sf"/>
</dbReference>
<feature type="region of interest" description="Disordered" evidence="2">
    <location>
        <begin position="350"/>
        <end position="421"/>
    </location>
</feature>
<evidence type="ECO:0000313" key="5">
    <source>
        <dbReference type="EMBL" id="GJS63589.1"/>
    </source>
</evidence>
<dbReference type="PROSITE" id="PS50102">
    <property type="entry name" value="RRM"/>
    <property type="match status" value="1"/>
</dbReference>